<protein>
    <submittedName>
        <fullName evidence="5">Alginate lyase family protein</fullName>
    </submittedName>
</protein>
<dbReference type="InterPro" id="IPR008929">
    <property type="entry name" value="Chondroitin_lyas"/>
</dbReference>
<feature type="domain" description="Alginate lyase" evidence="4">
    <location>
        <begin position="44"/>
        <end position="274"/>
    </location>
</feature>
<organism evidence="5 6">
    <name type="scientific">Crenobacter oryzisoli</name>
    <dbReference type="NCBI Taxonomy" id="3056844"/>
    <lineage>
        <taxon>Bacteria</taxon>
        <taxon>Pseudomonadati</taxon>
        <taxon>Pseudomonadota</taxon>
        <taxon>Betaproteobacteria</taxon>
        <taxon>Neisseriales</taxon>
        <taxon>Neisseriaceae</taxon>
        <taxon>Crenobacter</taxon>
    </lineage>
</organism>
<feature type="signal peptide" evidence="3">
    <location>
        <begin position="1"/>
        <end position="21"/>
    </location>
</feature>
<proteinExistence type="predicted"/>
<dbReference type="EMBL" id="JAUEDK010000081">
    <property type="protein sequence ID" value="MDN0077652.1"/>
    <property type="molecule type" value="Genomic_DNA"/>
</dbReference>
<evidence type="ECO:0000259" key="4">
    <source>
        <dbReference type="Pfam" id="PF05426"/>
    </source>
</evidence>
<gene>
    <name evidence="5" type="ORF">QU481_22810</name>
</gene>
<dbReference type="GO" id="GO:0016829">
    <property type="term" value="F:lyase activity"/>
    <property type="evidence" value="ECO:0007669"/>
    <property type="project" value="UniProtKB-KW"/>
</dbReference>
<dbReference type="RefSeq" id="WP_289832275.1">
    <property type="nucleotide sequence ID" value="NZ_JAUEDK010000081.1"/>
</dbReference>
<evidence type="ECO:0000256" key="2">
    <source>
        <dbReference type="ARBA" id="ARBA00023239"/>
    </source>
</evidence>
<feature type="chain" id="PRO_5046942039" evidence="3">
    <location>
        <begin position="22"/>
        <end position="341"/>
    </location>
</feature>
<evidence type="ECO:0000313" key="5">
    <source>
        <dbReference type="EMBL" id="MDN0077652.1"/>
    </source>
</evidence>
<keyword evidence="6" id="KW-1185">Reference proteome</keyword>
<dbReference type="Gene3D" id="1.50.10.100">
    <property type="entry name" value="Chondroitin AC/alginate lyase"/>
    <property type="match status" value="1"/>
</dbReference>
<comment type="caution">
    <text evidence="5">The sequence shown here is derived from an EMBL/GenBank/DDBJ whole genome shotgun (WGS) entry which is preliminary data.</text>
</comment>
<sequence>MRKHWSVIGLTLLLAAPMAPAKALVCTPTPNPATLRAALARPPAATPQAMPVLHTEGTLPHQGIYDQSVQAKRDFDYMRVLALVWRTEHDQAALDRLTVYFDAWTGVYRPSFNPIDETSMDGLIDAYSLSQADLPAATRENVRRLLRDMAEGYLARMQAMRPASQGTSVNNWQSHRVKLVTLAAVALHDGHLLNAARTAFLRQLDANMRADGSVIDFEERDALHYVVYDLEPLTRAALAARAMGQDWLTLAGRDGQSLQKGLNWLQPFADGRKTHEEYVHTTVKFDLQRREAGLPGFSGQWDPKSANGLYWAASLLDARYHPLAQSLAKNPPLWLAAVCTS</sequence>
<keyword evidence="2 5" id="KW-0456">Lyase</keyword>
<evidence type="ECO:0000256" key="3">
    <source>
        <dbReference type="SAM" id="SignalP"/>
    </source>
</evidence>
<dbReference type="SUPFAM" id="SSF48230">
    <property type="entry name" value="Chondroitin AC/alginate lyase"/>
    <property type="match status" value="1"/>
</dbReference>
<accession>A0ABT7XV24</accession>
<dbReference type="Pfam" id="PF05426">
    <property type="entry name" value="Alginate_lyase"/>
    <property type="match status" value="1"/>
</dbReference>
<evidence type="ECO:0000256" key="1">
    <source>
        <dbReference type="ARBA" id="ARBA00022729"/>
    </source>
</evidence>
<name>A0ABT7XV24_9NEIS</name>
<dbReference type="InterPro" id="IPR008397">
    <property type="entry name" value="Alginate_lyase_dom"/>
</dbReference>
<evidence type="ECO:0000313" key="6">
    <source>
        <dbReference type="Proteomes" id="UP001168540"/>
    </source>
</evidence>
<dbReference type="Proteomes" id="UP001168540">
    <property type="component" value="Unassembled WGS sequence"/>
</dbReference>
<reference evidence="5" key="1">
    <citation type="submission" date="2023-06" db="EMBL/GenBank/DDBJ databases">
        <authorList>
            <person name="Zhang S."/>
        </authorList>
    </citation>
    <scope>NUCLEOTIDE SEQUENCE</scope>
    <source>
        <strain evidence="5">SG2303</strain>
    </source>
</reference>
<keyword evidence="1 3" id="KW-0732">Signal</keyword>